<keyword evidence="1" id="KW-0472">Membrane</keyword>
<organism evidence="2 3">
    <name type="scientific">Corallincola holothuriorum</name>
    <dbReference type="NCBI Taxonomy" id="2282215"/>
    <lineage>
        <taxon>Bacteria</taxon>
        <taxon>Pseudomonadati</taxon>
        <taxon>Pseudomonadota</taxon>
        <taxon>Gammaproteobacteria</taxon>
        <taxon>Alteromonadales</taxon>
        <taxon>Psychromonadaceae</taxon>
        <taxon>Corallincola</taxon>
    </lineage>
</organism>
<accession>A0A368NK60</accession>
<feature type="transmembrane region" description="Helical" evidence="1">
    <location>
        <begin position="164"/>
        <end position="184"/>
    </location>
</feature>
<evidence type="ECO:0000313" key="2">
    <source>
        <dbReference type="EMBL" id="RCU50838.1"/>
    </source>
</evidence>
<reference evidence="2 3" key="1">
    <citation type="submission" date="2018-07" db="EMBL/GenBank/DDBJ databases">
        <title>Corallincola holothuriorum sp. nov., a new facultative anaerobe isolated from sea cucumber Apostichopus japonicus.</title>
        <authorList>
            <person name="Xia H."/>
        </authorList>
    </citation>
    <scope>NUCLEOTIDE SEQUENCE [LARGE SCALE GENOMIC DNA]</scope>
    <source>
        <strain evidence="2 3">C4</strain>
    </source>
</reference>
<evidence type="ECO:0000256" key="1">
    <source>
        <dbReference type="SAM" id="Phobius"/>
    </source>
</evidence>
<protein>
    <submittedName>
        <fullName evidence="2">Uncharacterized protein</fullName>
    </submittedName>
</protein>
<dbReference type="EMBL" id="QPID01000003">
    <property type="protein sequence ID" value="RCU50838.1"/>
    <property type="molecule type" value="Genomic_DNA"/>
</dbReference>
<name>A0A368NK60_9GAMM</name>
<dbReference type="RefSeq" id="WP_114337433.1">
    <property type="nucleotide sequence ID" value="NZ_QPID01000003.1"/>
</dbReference>
<proteinExistence type="predicted"/>
<sequence length="199" mass="22909">MKTLILKATSFCQLVAVIALLLGAWDAVNYWQRNGEQPVVAQANELFPQAPQNRYVELNGGLREITNTYEVLMPPDDSAQPFQTDYYVPVVVHAGDEPQLTYLIKQQDEPVLADLFRETRVKGYLSTMRLPADLEEAFRHHYHFTGNLLVLDTSYLPLPVTAKWMLLILPMTLLLLLIGLKHYLTRGFSGWWQRWDDAY</sequence>
<dbReference type="Proteomes" id="UP000252558">
    <property type="component" value="Unassembled WGS sequence"/>
</dbReference>
<keyword evidence="3" id="KW-1185">Reference proteome</keyword>
<comment type="caution">
    <text evidence="2">The sequence shown here is derived from an EMBL/GenBank/DDBJ whole genome shotgun (WGS) entry which is preliminary data.</text>
</comment>
<keyword evidence="1" id="KW-0812">Transmembrane</keyword>
<gene>
    <name evidence="2" type="ORF">DU002_05790</name>
</gene>
<dbReference type="AlphaFoldDB" id="A0A368NK60"/>
<keyword evidence="1" id="KW-1133">Transmembrane helix</keyword>
<evidence type="ECO:0000313" key="3">
    <source>
        <dbReference type="Proteomes" id="UP000252558"/>
    </source>
</evidence>